<keyword evidence="2" id="KW-1003">Cell membrane</keyword>
<dbReference type="Pfam" id="PF00005">
    <property type="entry name" value="ABC_tran"/>
    <property type="match status" value="1"/>
</dbReference>
<comment type="caution">
    <text evidence="6">The sequence shown here is derived from an EMBL/GenBank/DDBJ whole genome shotgun (WGS) entry which is preliminary data.</text>
</comment>
<dbReference type="FunFam" id="3.40.50.300:FF:000421">
    <property type="entry name" value="Branched-chain amino acid ABC transporter ATP-binding protein"/>
    <property type="match status" value="1"/>
</dbReference>
<dbReference type="GO" id="GO:0005524">
    <property type="term" value="F:ATP binding"/>
    <property type="evidence" value="ECO:0007669"/>
    <property type="project" value="UniProtKB-KW"/>
</dbReference>
<dbReference type="InterPro" id="IPR027417">
    <property type="entry name" value="P-loop_NTPase"/>
</dbReference>
<dbReference type="Proteomes" id="UP000216885">
    <property type="component" value="Unassembled WGS sequence"/>
</dbReference>
<feature type="domain" description="ABC transporter" evidence="5">
    <location>
        <begin position="7"/>
        <end position="255"/>
    </location>
</feature>
<evidence type="ECO:0000256" key="2">
    <source>
        <dbReference type="ARBA" id="ARBA00022475"/>
    </source>
</evidence>
<evidence type="ECO:0000259" key="5">
    <source>
        <dbReference type="PROSITE" id="PS50893"/>
    </source>
</evidence>
<dbReference type="InterPro" id="IPR032823">
    <property type="entry name" value="BCA_ABC_TP_C"/>
</dbReference>
<evidence type="ECO:0000256" key="1">
    <source>
        <dbReference type="ARBA" id="ARBA00022448"/>
    </source>
</evidence>
<evidence type="ECO:0000313" key="7">
    <source>
        <dbReference type="Proteomes" id="UP000216885"/>
    </source>
</evidence>
<reference evidence="6 7" key="1">
    <citation type="submission" date="2017-05" db="EMBL/GenBank/DDBJ databases">
        <title>Complete and WGS of Bordetella genogroups.</title>
        <authorList>
            <person name="Spilker T."/>
            <person name="LiPuma J."/>
        </authorList>
    </citation>
    <scope>NUCLEOTIDE SEQUENCE [LARGE SCALE GENOMIC DNA]</scope>
    <source>
        <strain evidence="6 7">AU9919</strain>
    </source>
</reference>
<keyword evidence="3" id="KW-0547">Nucleotide-binding</keyword>
<evidence type="ECO:0000256" key="4">
    <source>
        <dbReference type="ARBA" id="ARBA00022840"/>
    </source>
</evidence>
<dbReference type="PANTHER" id="PTHR45772:SF4">
    <property type="entry name" value="ABC TRANSPORTER ATP-BINDING PROTEIN"/>
    <property type="match status" value="1"/>
</dbReference>
<dbReference type="GO" id="GO:0016887">
    <property type="term" value="F:ATP hydrolysis activity"/>
    <property type="evidence" value="ECO:0007669"/>
    <property type="project" value="InterPro"/>
</dbReference>
<dbReference type="SMART" id="SM00382">
    <property type="entry name" value="AAA"/>
    <property type="match status" value="1"/>
</dbReference>
<dbReference type="PANTHER" id="PTHR45772">
    <property type="entry name" value="CONSERVED COMPONENT OF ABC TRANSPORTER FOR NATURAL AMINO ACIDS-RELATED"/>
    <property type="match status" value="1"/>
</dbReference>
<dbReference type="GO" id="GO:0005886">
    <property type="term" value="C:plasma membrane"/>
    <property type="evidence" value="ECO:0007669"/>
    <property type="project" value="TreeGrafter"/>
</dbReference>
<proteinExistence type="predicted"/>
<organism evidence="6 7">
    <name type="scientific">Bordetella genomosp. 4</name>
    <dbReference type="NCBI Taxonomy" id="463044"/>
    <lineage>
        <taxon>Bacteria</taxon>
        <taxon>Pseudomonadati</taxon>
        <taxon>Pseudomonadota</taxon>
        <taxon>Betaproteobacteria</taxon>
        <taxon>Burkholderiales</taxon>
        <taxon>Alcaligenaceae</taxon>
        <taxon>Bordetella</taxon>
    </lineage>
</organism>
<keyword evidence="7" id="KW-1185">Reference proteome</keyword>
<dbReference type="InterPro" id="IPR051120">
    <property type="entry name" value="ABC_AA/LPS_Transport"/>
</dbReference>
<accession>A0A261U8V5</accession>
<dbReference type="PROSITE" id="PS50893">
    <property type="entry name" value="ABC_TRANSPORTER_2"/>
    <property type="match status" value="1"/>
</dbReference>
<dbReference type="CDD" id="cd03219">
    <property type="entry name" value="ABC_Mj1267_LivG_branched"/>
    <property type="match status" value="1"/>
</dbReference>
<dbReference type="InterPro" id="IPR003439">
    <property type="entry name" value="ABC_transporter-like_ATP-bd"/>
</dbReference>
<keyword evidence="2" id="KW-0472">Membrane</keyword>
<keyword evidence="1" id="KW-0813">Transport</keyword>
<sequence length="261" mass="28041">MSSSPLLQVNNLSRRFGGLTALRELTFSVAEGEIFGLIGPNGAGKTTAFNVLSGSMPPSSGTVRFADHDVTGGPPSRVVAVGLARTFQATCTYPAVSVAENIYRGLLSRISGSMVARLVGRRDAALSRGQVGEEIDRILAMTDLESWRETPASALAYGLQKKLGIAVALAARPRMLLLDEPAAGLNHEECRELGNLLRRLRDEHGLTLLLVEHHMALVMELCQRIVVLVQGEKIAEGTPQQIREHPAVIEAYLGAPDYAHA</sequence>
<dbReference type="InterPro" id="IPR003593">
    <property type="entry name" value="AAA+_ATPase"/>
</dbReference>
<evidence type="ECO:0000313" key="6">
    <source>
        <dbReference type="EMBL" id="OZI58366.1"/>
    </source>
</evidence>
<dbReference type="Pfam" id="PF12399">
    <property type="entry name" value="BCA_ABC_TP_C"/>
    <property type="match status" value="1"/>
</dbReference>
<name>A0A261U8V5_9BORD</name>
<dbReference type="RefSeq" id="WP_094837526.1">
    <property type="nucleotide sequence ID" value="NZ_NEVQ01000009.1"/>
</dbReference>
<dbReference type="SUPFAM" id="SSF52540">
    <property type="entry name" value="P-loop containing nucleoside triphosphate hydrolases"/>
    <property type="match status" value="1"/>
</dbReference>
<dbReference type="Gene3D" id="3.40.50.300">
    <property type="entry name" value="P-loop containing nucleotide triphosphate hydrolases"/>
    <property type="match status" value="1"/>
</dbReference>
<keyword evidence="4 6" id="KW-0067">ATP-binding</keyword>
<protein>
    <submittedName>
        <fullName evidence="6">ABC transporter ATP-binding protein</fullName>
    </submittedName>
</protein>
<dbReference type="AlphaFoldDB" id="A0A261U8V5"/>
<evidence type="ECO:0000256" key="3">
    <source>
        <dbReference type="ARBA" id="ARBA00022741"/>
    </source>
</evidence>
<gene>
    <name evidence="6" type="ORF">CAL20_07395</name>
</gene>
<dbReference type="EMBL" id="NEVQ01000009">
    <property type="protein sequence ID" value="OZI58366.1"/>
    <property type="molecule type" value="Genomic_DNA"/>
</dbReference>